<evidence type="ECO:0000313" key="2">
    <source>
        <dbReference type="Proteomes" id="UP000017842"/>
    </source>
</evidence>
<dbReference type="STRING" id="1116472.MGMO_111c00140"/>
<dbReference type="AlphaFoldDB" id="V5BTU7"/>
<evidence type="ECO:0000313" key="1">
    <source>
        <dbReference type="EMBL" id="ESS71294.1"/>
    </source>
</evidence>
<dbReference type="eggNOG" id="COG2929">
    <property type="taxonomic scope" value="Bacteria"/>
</dbReference>
<dbReference type="OrthoDB" id="9802417at2"/>
<evidence type="ECO:0008006" key="3">
    <source>
        <dbReference type="Google" id="ProtNLM"/>
    </source>
</evidence>
<dbReference type="Proteomes" id="UP000017842">
    <property type="component" value="Unassembled WGS sequence"/>
</dbReference>
<protein>
    <recommendedName>
        <fullName evidence="3">BrnT family toxin</fullName>
    </recommendedName>
</protein>
<sequence length="89" mass="10415">MDFEWDEKKELANKKKHGVSFLEASEVFADELSSCVRDPDHSDEEERFLLFGASLKGNFLVVSFTERLETIRIISARPMTRLERNTYEQ</sequence>
<dbReference type="EMBL" id="AYLO01000105">
    <property type="protein sequence ID" value="ESS71294.1"/>
    <property type="molecule type" value="Genomic_DNA"/>
</dbReference>
<dbReference type="InterPro" id="IPR007460">
    <property type="entry name" value="BrnT_toxin"/>
</dbReference>
<comment type="caution">
    <text evidence="1">The sequence shown here is derived from an EMBL/GenBank/DDBJ whole genome shotgun (WGS) entry which is preliminary data.</text>
</comment>
<dbReference type="InterPro" id="IPR038573">
    <property type="entry name" value="BrnT_sf"/>
</dbReference>
<accession>V5BTU7</accession>
<name>V5BTU7_9GAMM</name>
<organism evidence="1 2">
    <name type="scientific">Methyloglobulus morosus KoM1</name>
    <dbReference type="NCBI Taxonomy" id="1116472"/>
    <lineage>
        <taxon>Bacteria</taxon>
        <taxon>Pseudomonadati</taxon>
        <taxon>Pseudomonadota</taxon>
        <taxon>Gammaproteobacteria</taxon>
        <taxon>Methylococcales</taxon>
        <taxon>Methylococcaceae</taxon>
        <taxon>Methyloglobulus</taxon>
    </lineage>
</organism>
<gene>
    <name evidence="1" type="ORF">MGMO_111c00140</name>
</gene>
<dbReference type="Gene3D" id="3.10.450.530">
    <property type="entry name" value="Ribonuclease toxin, BrnT, of type II toxin-antitoxin system"/>
    <property type="match status" value="1"/>
</dbReference>
<proteinExistence type="predicted"/>
<reference evidence="1 2" key="1">
    <citation type="journal article" date="2013" name="Genome Announc.">
        <title>Draft Genome Sequence of the Methanotrophic Gammaproteobacterium Methyloglobulus morosus DSM 22980 Strain KoM1.</title>
        <authorList>
            <person name="Poehlein A."/>
            <person name="Deutzmann J.S."/>
            <person name="Daniel R."/>
            <person name="Simeonova D.D."/>
        </authorList>
    </citation>
    <scope>NUCLEOTIDE SEQUENCE [LARGE SCALE GENOMIC DNA]</scope>
    <source>
        <strain evidence="1 2">KoM1</strain>
    </source>
</reference>
<keyword evidence="2" id="KW-1185">Reference proteome</keyword>
<dbReference type="RefSeq" id="WP_023495635.1">
    <property type="nucleotide sequence ID" value="NZ_AYLO01000105.1"/>
</dbReference>
<dbReference type="Pfam" id="PF04365">
    <property type="entry name" value="BrnT_toxin"/>
    <property type="match status" value="1"/>
</dbReference>